<evidence type="ECO:0000256" key="1">
    <source>
        <dbReference type="SAM" id="Phobius"/>
    </source>
</evidence>
<protein>
    <submittedName>
        <fullName evidence="2">Uncharacterized protein</fullName>
    </submittedName>
</protein>
<comment type="caution">
    <text evidence="2">The sequence shown here is derived from an EMBL/GenBank/DDBJ whole genome shotgun (WGS) entry which is preliminary data.</text>
</comment>
<dbReference type="AlphaFoldDB" id="A0A1F4X8H2"/>
<organism evidence="2 3">
    <name type="scientific">candidate division WWE3 bacterium RIFOXYD1_FULL_39_9</name>
    <dbReference type="NCBI Taxonomy" id="1802649"/>
    <lineage>
        <taxon>Bacteria</taxon>
        <taxon>Katanobacteria</taxon>
    </lineage>
</organism>
<feature type="transmembrane region" description="Helical" evidence="1">
    <location>
        <begin position="75"/>
        <end position="99"/>
    </location>
</feature>
<evidence type="ECO:0000313" key="2">
    <source>
        <dbReference type="EMBL" id="OGC77966.1"/>
    </source>
</evidence>
<dbReference type="EMBL" id="MEWG01000009">
    <property type="protein sequence ID" value="OGC77966.1"/>
    <property type="molecule type" value="Genomic_DNA"/>
</dbReference>
<accession>A0A1F4X8H2</accession>
<reference evidence="2 3" key="1">
    <citation type="journal article" date="2016" name="Nat. Commun.">
        <title>Thousands of microbial genomes shed light on interconnected biogeochemical processes in an aquifer system.</title>
        <authorList>
            <person name="Anantharaman K."/>
            <person name="Brown C.T."/>
            <person name="Hug L.A."/>
            <person name="Sharon I."/>
            <person name="Castelle C.J."/>
            <person name="Probst A.J."/>
            <person name="Thomas B.C."/>
            <person name="Singh A."/>
            <person name="Wilkins M.J."/>
            <person name="Karaoz U."/>
            <person name="Brodie E.L."/>
            <person name="Williams K.H."/>
            <person name="Hubbard S.S."/>
            <person name="Banfield J.F."/>
        </authorList>
    </citation>
    <scope>NUCLEOTIDE SEQUENCE [LARGE SCALE GENOMIC DNA]</scope>
</reference>
<evidence type="ECO:0000313" key="3">
    <source>
        <dbReference type="Proteomes" id="UP000176815"/>
    </source>
</evidence>
<keyword evidence="1" id="KW-0812">Transmembrane</keyword>
<gene>
    <name evidence="2" type="ORF">A2619_00710</name>
</gene>
<proteinExistence type="predicted"/>
<sequence>MFAFAVVAFIALAAAAITFVPVNWYGVANTAAGLTPNFTLSLVDIVIWGGLILGSIFIISSGLRKLRGIASARKTFATGVGLLLLSGFALLFTWILTILG</sequence>
<keyword evidence="1" id="KW-0472">Membrane</keyword>
<name>A0A1F4X8H2_UNCKA</name>
<feature type="transmembrane region" description="Helical" evidence="1">
    <location>
        <begin position="40"/>
        <end position="63"/>
    </location>
</feature>
<dbReference type="Proteomes" id="UP000176815">
    <property type="component" value="Unassembled WGS sequence"/>
</dbReference>
<keyword evidence="1" id="KW-1133">Transmembrane helix</keyword>